<accession>A0A917AMI8</accession>
<keyword evidence="3" id="KW-1185">Reference proteome</keyword>
<name>A0A917AMI8_9RHOB</name>
<proteinExistence type="predicted"/>
<keyword evidence="1" id="KW-0812">Transmembrane</keyword>
<feature type="transmembrane region" description="Helical" evidence="1">
    <location>
        <begin position="41"/>
        <end position="58"/>
    </location>
</feature>
<reference evidence="2" key="2">
    <citation type="submission" date="2020-09" db="EMBL/GenBank/DDBJ databases">
        <authorList>
            <person name="Sun Q."/>
            <person name="Zhou Y."/>
        </authorList>
    </citation>
    <scope>NUCLEOTIDE SEQUENCE</scope>
    <source>
        <strain evidence="2">CGMCC 1.16012</strain>
    </source>
</reference>
<protein>
    <recommendedName>
        <fullName evidence="4">PH domain-containing protein</fullName>
    </recommendedName>
</protein>
<sequence>MSFIRPEVQDALHRWREALIGVVVTAVGLMGAVSTFGITRWVFAVIVFAGIALVWSGVRRARFPSEDGGLGVVEVDERQISYLSPVGGGAISIEDLIRIEITTSDMGPFMPDLFWVFKDSGGKRLVIPGNAAGSDRILDALTALSDVDYAAITKASGRSDKSETVVWEKFPSGHDNIEILPPRS</sequence>
<gene>
    <name evidence="2" type="ORF">GCM10011517_27880</name>
</gene>
<comment type="caution">
    <text evidence="2">The sequence shown here is derived from an EMBL/GenBank/DDBJ whole genome shotgun (WGS) entry which is preliminary data.</text>
</comment>
<evidence type="ECO:0000313" key="3">
    <source>
        <dbReference type="Proteomes" id="UP000606730"/>
    </source>
</evidence>
<organism evidence="2 3">
    <name type="scientific">Actibacterium pelagium</name>
    <dbReference type="NCBI Taxonomy" id="2029103"/>
    <lineage>
        <taxon>Bacteria</taxon>
        <taxon>Pseudomonadati</taxon>
        <taxon>Pseudomonadota</taxon>
        <taxon>Alphaproteobacteria</taxon>
        <taxon>Rhodobacterales</taxon>
        <taxon>Roseobacteraceae</taxon>
        <taxon>Actibacterium</taxon>
    </lineage>
</organism>
<evidence type="ECO:0000256" key="1">
    <source>
        <dbReference type="SAM" id="Phobius"/>
    </source>
</evidence>
<feature type="transmembrane region" description="Helical" evidence="1">
    <location>
        <begin position="18"/>
        <end position="35"/>
    </location>
</feature>
<dbReference type="AlphaFoldDB" id="A0A917AMI8"/>
<dbReference type="Proteomes" id="UP000606730">
    <property type="component" value="Unassembled WGS sequence"/>
</dbReference>
<evidence type="ECO:0008006" key="4">
    <source>
        <dbReference type="Google" id="ProtNLM"/>
    </source>
</evidence>
<dbReference type="EMBL" id="BMKN01000002">
    <property type="protein sequence ID" value="GGE58643.1"/>
    <property type="molecule type" value="Genomic_DNA"/>
</dbReference>
<reference evidence="2" key="1">
    <citation type="journal article" date="2014" name="Int. J. Syst. Evol. Microbiol.">
        <title>Complete genome sequence of Corynebacterium casei LMG S-19264T (=DSM 44701T), isolated from a smear-ripened cheese.</title>
        <authorList>
            <consortium name="US DOE Joint Genome Institute (JGI-PGF)"/>
            <person name="Walter F."/>
            <person name="Albersmeier A."/>
            <person name="Kalinowski J."/>
            <person name="Ruckert C."/>
        </authorList>
    </citation>
    <scope>NUCLEOTIDE SEQUENCE</scope>
    <source>
        <strain evidence="2">CGMCC 1.16012</strain>
    </source>
</reference>
<keyword evidence="1" id="KW-1133">Transmembrane helix</keyword>
<dbReference type="OrthoDB" id="7851333at2"/>
<keyword evidence="1" id="KW-0472">Membrane</keyword>
<evidence type="ECO:0000313" key="2">
    <source>
        <dbReference type="EMBL" id="GGE58643.1"/>
    </source>
</evidence>
<dbReference type="RefSeq" id="WP_095594651.1">
    <property type="nucleotide sequence ID" value="NZ_BMKN01000002.1"/>
</dbReference>